<accession>A0AAJ1IFS3</accession>
<evidence type="ECO:0000313" key="2">
    <source>
        <dbReference type="Proteomes" id="UP001221217"/>
    </source>
</evidence>
<evidence type="ECO:0000313" key="1">
    <source>
        <dbReference type="EMBL" id="MDC7228490.1"/>
    </source>
</evidence>
<gene>
    <name evidence="1" type="ORF">PQJ61_17140</name>
</gene>
<protein>
    <submittedName>
        <fullName evidence="1">Uncharacterized protein</fullName>
    </submittedName>
</protein>
<dbReference type="AlphaFoldDB" id="A0AAJ1IFS3"/>
<name>A0AAJ1IFS3_9SPIO</name>
<proteinExistence type="predicted"/>
<comment type="caution">
    <text evidence="1">The sequence shown here is derived from an EMBL/GenBank/DDBJ whole genome shotgun (WGS) entry which is preliminary data.</text>
</comment>
<reference evidence="1 2" key="1">
    <citation type="submission" date="2022-12" db="EMBL/GenBank/DDBJ databases">
        <title>Metagenome assembled genome from gulf of manar.</title>
        <authorList>
            <person name="Kohli P."/>
            <person name="Pk S."/>
            <person name="Venkata Ramana C."/>
            <person name="Sasikala C."/>
        </authorList>
    </citation>
    <scope>NUCLEOTIDE SEQUENCE [LARGE SCALE GENOMIC DNA]</scope>
    <source>
        <strain evidence="1">JB008</strain>
    </source>
</reference>
<sequence length="278" mass="31044">MRNKRSLILLATCLITIVGALPIFAMGSSEGINGENALWYQAEEIVENSASVLPAEKTLVWSELSPSGDVISEDSVTFFYSEAEEEVLISELGEKGKYVDGYEIQVDIAGDYDTFVKRSLVNDGLLWTPFDDDVDAEDVTVANTGRVELVNGTECSVFDYTLYRDAAQYGYDFEETVRDSRDLIADYEDPESNSTIVVKGLAWIDGNGVLRQLVSNVDYDGVTYTETIKYEFDGSTLYPTASTIEGVIDRTVDDIIIESNFRAEETMFGYWTATDFYR</sequence>
<organism evidence="1 2">
    <name type="scientific">Candidatus Thalassospirochaeta sargassi</name>
    <dbReference type="NCBI Taxonomy" id="3119039"/>
    <lineage>
        <taxon>Bacteria</taxon>
        <taxon>Pseudomonadati</taxon>
        <taxon>Spirochaetota</taxon>
        <taxon>Spirochaetia</taxon>
        <taxon>Spirochaetales</taxon>
        <taxon>Spirochaetaceae</taxon>
        <taxon>Candidatus Thalassospirochaeta</taxon>
    </lineage>
</organism>
<dbReference type="Proteomes" id="UP001221217">
    <property type="component" value="Unassembled WGS sequence"/>
</dbReference>
<dbReference type="EMBL" id="JAQQAL010000049">
    <property type="protein sequence ID" value="MDC7228490.1"/>
    <property type="molecule type" value="Genomic_DNA"/>
</dbReference>